<sequence length="295" mass="33558">MHKRIFDFTRLQKDVLRNGTVDGPYLVGTGKEDSSDFGRIHLWQGEPSHYKKPWGSDECNAINGTDGTVFPPLINKETLLYTFIPELCRSVHLKYEKEVDLGGIPGFRFVLHPDSVSSADVRPENKCFCVDECLGAGLLDVTNCYNGKQFIMSSPHFYVPEEAGDTGYNESLISGLEPLKDLHETFFDIEPRTGSLLRARKRLQTNVKVRPFEGYNTFKNIPKMEIPVFWVEEITDDQTMERRLRPVVDVGDNFSMGARIGIACGVLALSFLISIACWCCKQRRRERRQAAVQRQ</sequence>
<evidence type="ECO:0000256" key="3">
    <source>
        <dbReference type="ARBA" id="ARBA00022692"/>
    </source>
</evidence>
<keyword evidence="9" id="KW-1185">Reference proteome</keyword>
<comment type="subcellular location">
    <subcellularLocation>
        <location evidence="1">Membrane</location>
    </subcellularLocation>
</comment>
<dbReference type="GO" id="GO:0005737">
    <property type="term" value="C:cytoplasm"/>
    <property type="evidence" value="ECO:0007669"/>
    <property type="project" value="TreeGrafter"/>
</dbReference>
<protein>
    <submittedName>
        <fullName evidence="8">Uncharacterized protein</fullName>
    </submittedName>
</protein>
<keyword evidence="5 7" id="KW-0472">Membrane</keyword>
<dbReference type="AlphaFoldDB" id="A0A7R9ACL0"/>
<dbReference type="EMBL" id="CAJPEV010003752">
    <property type="protein sequence ID" value="CAG0900471.1"/>
    <property type="molecule type" value="Genomic_DNA"/>
</dbReference>
<evidence type="ECO:0000256" key="1">
    <source>
        <dbReference type="ARBA" id="ARBA00004370"/>
    </source>
</evidence>
<reference evidence="8" key="1">
    <citation type="submission" date="2020-11" db="EMBL/GenBank/DDBJ databases">
        <authorList>
            <person name="Tran Van P."/>
        </authorList>
    </citation>
    <scope>NUCLEOTIDE SEQUENCE</scope>
</reference>
<comment type="similarity">
    <text evidence="2">Belongs to the CD36 family.</text>
</comment>
<keyword evidence="3 7" id="KW-0812">Transmembrane</keyword>
<evidence type="ECO:0000256" key="4">
    <source>
        <dbReference type="ARBA" id="ARBA00022989"/>
    </source>
</evidence>
<gene>
    <name evidence="8" type="ORF">DSTB1V02_LOCUS11469</name>
</gene>
<name>A0A7R9ACL0_9CRUS</name>
<dbReference type="GO" id="GO:0016020">
    <property type="term" value="C:membrane"/>
    <property type="evidence" value="ECO:0007669"/>
    <property type="project" value="UniProtKB-SubCell"/>
</dbReference>
<dbReference type="GO" id="GO:0005044">
    <property type="term" value="F:scavenger receptor activity"/>
    <property type="evidence" value="ECO:0007669"/>
    <property type="project" value="TreeGrafter"/>
</dbReference>
<keyword evidence="6" id="KW-0325">Glycoprotein</keyword>
<dbReference type="PANTHER" id="PTHR11923:SF51">
    <property type="entry name" value="LYSOSOME MEMBRANE PROTEIN 2"/>
    <property type="match status" value="1"/>
</dbReference>
<dbReference type="PRINTS" id="PR01609">
    <property type="entry name" value="CD36FAMILY"/>
</dbReference>
<evidence type="ECO:0000256" key="7">
    <source>
        <dbReference type="SAM" id="Phobius"/>
    </source>
</evidence>
<evidence type="ECO:0000256" key="5">
    <source>
        <dbReference type="ARBA" id="ARBA00023136"/>
    </source>
</evidence>
<dbReference type="EMBL" id="LR903269">
    <property type="protein sequence ID" value="CAD7251707.1"/>
    <property type="molecule type" value="Genomic_DNA"/>
</dbReference>
<keyword evidence="4 7" id="KW-1133">Transmembrane helix</keyword>
<evidence type="ECO:0000256" key="2">
    <source>
        <dbReference type="ARBA" id="ARBA00010532"/>
    </source>
</evidence>
<dbReference type="Proteomes" id="UP000677054">
    <property type="component" value="Unassembled WGS sequence"/>
</dbReference>
<evidence type="ECO:0000313" key="9">
    <source>
        <dbReference type="Proteomes" id="UP000677054"/>
    </source>
</evidence>
<feature type="transmembrane region" description="Helical" evidence="7">
    <location>
        <begin position="260"/>
        <end position="280"/>
    </location>
</feature>
<evidence type="ECO:0000256" key="6">
    <source>
        <dbReference type="ARBA" id="ARBA00023180"/>
    </source>
</evidence>
<accession>A0A7R9ACL0</accession>
<evidence type="ECO:0000313" key="8">
    <source>
        <dbReference type="EMBL" id="CAD7251707.1"/>
    </source>
</evidence>
<proteinExistence type="inferred from homology"/>
<dbReference type="OrthoDB" id="18585at2759"/>
<dbReference type="InterPro" id="IPR002159">
    <property type="entry name" value="CD36_fam"/>
</dbReference>
<dbReference type="PANTHER" id="PTHR11923">
    <property type="entry name" value="SCAVENGER RECEPTOR CLASS B TYPE-1 SR-B1"/>
    <property type="match status" value="1"/>
</dbReference>
<dbReference type="Pfam" id="PF01130">
    <property type="entry name" value="CD36"/>
    <property type="match status" value="1"/>
</dbReference>
<organism evidence="8">
    <name type="scientific">Darwinula stevensoni</name>
    <dbReference type="NCBI Taxonomy" id="69355"/>
    <lineage>
        <taxon>Eukaryota</taxon>
        <taxon>Metazoa</taxon>
        <taxon>Ecdysozoa</taxon>
        <taxon>Arthropoda</taxon>
        <taxon>Crustacea</taxon>
        <taxon>Oligostraca</taxon>
        <taxon>Ostracoda</taxon>
        <taxon>Podocopa</taxon>
        <taxon>Podocopida</taxon>
        <taxon>Darwinulocopina</taxon>
        <taxon>Darwinuloidea</taxon>
        <taxon>Darwinulidae</taxon>
        <taxon>Darwinula</taxon>
    </lineage>
</organism>